<evidence type="ECO:0000313" key="2">
    <source>
        <dbReference type="Proteomes" id="UP001596417"/>
    </source>
</evidence>
<keyword evidence="2" id="KW-1185">Reference proteome</keyword>
<comment type="caution">
    <text evidence="1">The sequence shown here is derived from an EMBL/GenBank/DDBJ whole genome shotgun (WGS) entry which is preliminary data.</text>
</comment>
<evidence type="ECO:0008006" key="3">
    <source>
        <dbReference type="Google" id="ProtNLM"/>
    </source>
</evidence>
<dbReference type="GeneID" id="76200301"/>
<reference evidence="1 2" key="1">
    <citation type="journal article" date="2019" name="Int. J. Syst. Evol. Microbiol.">
        <title>The Global Catalogue of Microorganisms (GCM) 10K type strain sequencing project: providing services to taxonomists for standard genome sequencing and annotation.</title>
        <authorList>
            <consortium name="The Broad Institute Genomics Platform"/>
            <consortium name="The Broad Institute Genome Sequencing Center for Infectious Disease"/>
            <person name="Wu L."/>
            <person name="Ma J."/>
        </authorList>
    </citation>
    <scope>NUCLEOTIDE SEQUENCE [LARGE SCALE GENOMIC DNA]</scope>
    <source>
        <strain evidence="1 2">RDMS1</strain>
    </source>
</reference>
<proteinExistence type="predicted"/>
<dbReference type="InterPro" id="IPR006311">
    <property type="entry name" value="TAT_signal"/>
</dbReference>
<sequence>MREKLLRRRTFLKQTSGAAAGIVALRSTSSSAQGATPIPVISTRGHFDDSGSLTGGHSATGYDTDGTVPGVDTGCASDLLVFAHGWTKDATDDEAKQAAEAKIEHADASLGGAGYGGTVVGYSWDNNKGGGVDFGWGEAQSIAQQNGSKLAQFCLDYKYSCGGTLRLASHSLGAQVVFSTLRVLNATSYWNDNGYQIDSAHFLGAATDNEVPSQEDMDSYNAVANETVGTFNYYSEEDDTLEWIYNTIEFDQALGETGVEDGNTPPPNYTDFDATGQVGNNHSGYLDNVSDEVVAHINTV</sequence>
<name>A0ABD5YT32_9EURY</name>
<organism evidence="1 2">
    <name type="scientific">Halocatena marina</name>
    <dbReference type="NCBI Taxonomy" id="2934937"/>
    <lineage>
        <taxon>Archaea</taxon>
        <taxon>Methanobacteriati</taxon>
        <taxon>Methanobacteriota</taxon>
        <taxon>Stenosarchaea group</taxon>
        <taxon>Halobacteria</taxon>
        <taxon>Halobacteriales</taxon>
        <taxon>Natronomonadaceae</taxon>
        <taxon>Halocatena</taxon>
    </lineage>
</organism>
<evidence type="ECO:0000313" key="1">
    <source>
        <dbReference type="EMBL" id="MFC7190660.1"/>
    </source>
</evidence>
<protein>
    <recommendedName>
        <fullName evidence="3">Alpha/beta hydrolase</fullName>
    </recommendedName>
</protein>
<dbReference type="Proteomes" id="UP001596417">
    <property type="component" value="Unassembled WGS sequence"/>
</dbReference>
<dbReference type="EMBL" id="JBHTAX010000001">
    <property type="protein sequence ID" value="MFC7190660.1"/>
    <property type="molecule type" value="Genomic_DNA"/>
</dbReference>
<accession>A0ABD5YT32</accession>
<gene>
    <name evidence="1" type="ORF">ACFQL7_12990</name>
</gene>
<dbReference type="AlphaFoldDB" id="A0ABD5YT32"/>
<dbReference type="PROSITE" id="PS51318">
    <property type="entry name" value="TAT"/>
    <property type="match status" value="1"/>
</dbReference>
<dbReference type="RefSeq" id="WP_248907845.1">
    <property type="nucleotide sequence ID" value="NZ_CP109979.1"/>
</dbReference>